<evidence type="ECO:0000313" key="4">
    <source>
        <dbReference type="Proteomes" id="UP000232122"/>
    </source>
</evidence>
<name>A0A2N0B828_9LEPT</name>
<keyword evidence="1" id="KW-0732">Signal</keyword>
<keyword evidence="4" id="KW-1185">Reference proteome</keyword>
<sequence>MKTVEKKVRYVLVPALIALTFNLANCAENKKDDFLPLALVFALAGGTADLPQPVDGTAMVRLGEDTLVFTKQFECESGDINNPDPNNGFIGGFVTVGTPDPNDPNGFPIAPMLQIHGIDFSQNTQTLGNNGVAVNVDLPQGSYGIGTNFTPGNCTGIVKENSATVFDLQAIDCPATKQVPQSTLPDTTFSFRVRCTK</sequence>
<feature type="signal peptide" evidence="1">
    <location>
        <begin position="1"/>
        <end position="26"/>
    </location>
</feature>
<feature type="chain" id="PRO_5044577178" description="Lipoprotein" evidence="1">
    <location>
        <begin position="27"/>
        <end position="197"/>
    </location>
</feature>
<organism evidence="3">
    <name type="scientific">Leptospira ellisii</name>
    <dbReference type="NCBI Taxonomy" id="2023197"/>
    <lineage>
        <taxon>Bacteria</taxon>
        <taxon>Pseudomonadati</taxon>
        <taxon>Spirochaetota</taxon>
        <taxon>Spirochaetia</taxon>
        <taxon>Leptospirales</taxon>
        <taxon>Leptospiraceae</taxon>
        <taxon>Leptospira</taxon>
    </lineage>
</organism>
<evidence type="ECO:0000256" key="1">
    <source>
        <dbReference type="SAM" id="SignalP"/>
    </source>
</evidence>
<dbReference type="EMBL" id="NPEF01000116">
    <property type="protein sequence ID" value="PJZ92658.1"/>
    <property type="molecule type" value="Genomic_DNA"/>
</dbReference>
<accession>A0A2N0B828</accession>
<protein>
    <recommendedName>
        <fullName evidence="5">Lipoprotein</fullName>
    </recommendedName>
</protein>
<evidence type="ECO:0000313" key="3">
    <source>
        <dbReference type="EMBL" id="PJZ92658.1"/>
    </source>
</evidence>
<dbReference type="RefSeq" id="WP_100745781.1">
    <property type="nucleotide sequence ID" value="NZ_NPEF02000002.1"/>
</dbReference>
<accession>A0A2N0BPC2</accession>
<dbReference type="AlphaFoldDB" id="A0A2N0B828"/>
<reference evidence="2" key="3">
    <citation type="submission" date="2023-10" db="EMBL/GenBank/DDBJ databases">
        <authorList>
            <person name="Picardeau M."/>
            <person name="Thibeaux R."/>
        </authorList>
    </citation>
    <scope>NUCLEOTIDE SEQUENCE</scope>
    <source>
        <strain evidence="2">ATI7-C-A5</strain>
    </source>
</reference>
<dbReference type="EMBL" id="NPEF02000002">
    <property type="protein sequence ID" value="MDV6234516.1"/>
    <property type="molecule type" value="Genomic_DNA"/>
</dbReference>
<reference evidence="2 4" key="2">
    <citation type="journal article" date="2018" name="Microb. Genom.">
        <title>Deciphering the unexplored Leptospira diversity from soils uncovers genomic evolution to virulence.</title>
        <authorList>
            <person name="Thibeaux R."/>
            <person name="Iraola G."/>
            <person name="Ferres I."/>
            <person name="Bierque E."/>
            <person name="Girault D."/>
            <person name="Soupe-Gilbert M.E."/>
            <person name="Picardeau M."/>
            <person name="Goarant C."/>
        </authorList>
    </citation>
    <scope>NUCLEOTIDE SEQUENCE [LARGE SCALE GENOMIC DNA]</scope>
    <source>
        <strain evidence="2 4">ATI7-C-A5</strain>
    </source>
</reference>
<evidence type="ECO:0000313" key="2">
    <source>
        <dbReference type="EMBL" id="MDV6234516.1"/>
    </source>
</evidence>
<dbReference type="OrthoDB" id="327305at2"/>
<reference evidence="3" key="1">
    <citation type="submission" date="2017-07" db="EMBL/GenBank/DDBJ databases">
        <title>Leptospira spp. isolated from tropical soils.</title>
        <authorList>
            <person name="Thibeaux R."/>
            <person name="Iraola G."/>
            <person name="Ferres I."/>
            <person name="Bierque E."/>
            <person name="Girault D."/>
            <person name="Soupe-Gilbert M.-E."/>
            <person name="Picardeau M."/>
            <person name="Goarant C."/>
        </authorList>
    </citation>
    <scope>NUCLEOTIDE SEQUENCE [LARGE SCALE GENOMIC DNA]</scope>
    <source>
        <strain evidence="3">ATI7-C-A5</strain>
    </source>
</reference>
<gene>
    <name evidence="2" type="ORF">CH379_002605</name>
    <name evidence="3" type="ORF">CH379_11980</name>
</gene>
<comment type="caution">
    <text evidence="3">The sequence shown here is derived from an EMBL/GenBank/DDBJ whole genome shotgun (WGS) entry which is preliminary data.</text>
</comment>
<evidence type="ECO:0008006" key="5">
    <source>
        <dbReference type="Google" id="ProtNLM"/>
    </source>
</evidence>
<dbReference type="Proteomes" id="UP000232122">
    <property type="component" value="Unassembled WGS sequence"/>
</dbReference>
<proteinExistence type="predicted"/>